<dbReference type="EMBL" id="JAYMGO010000003">
    <property type="protein sequence ID" value="KAL1279527.1"/>
    <property type="molecule type" value="Genomic_DNA"/>
</dbReference>
<dbReference type="Pfam" id="PF17919">
    <property type="entry name" value="RT_RNaseH_2"/>
    <property type="match status" value="1"/>
</dbReference>
<evidence type="ECO:0000313" key="3">
    <source>
        <dbReference type="EMBL" id="KAL1279524.1"/>
    </source>
</evidence>
<feature type="domain" description="Reverse transcriptase/retrotransposon-derived protein RNase H-like" evidence="2">
    <location>
        <begin position="31"/>
        <end position="107"/>
    </location>
</feature>
<dbReference type="InterPro" id="IPR050951">
    <property type="entry name" value="Retrovirus_Pol_polyprotein"/>
</dbReference>
<keyword evidence="5" id="KW-1185">Reference proteome</keyword>
<dbReference type="EMBL" id="JAYMGO010000003">
    <property type="protein sequence ID" value="KAL1279524.1"/>
    <property type="molecule type" value="Genomic_DNA"/>
</dbReference>
<dbReference type="SUPFAM" id="SSF56672">
    <property type="entry name" value="DNA/RNA polymerases"/>
    <property type="match status" value="1"/>
</dbReference>
<gene>
    <name evidence="3" type="ORF">QQF64_026197</name>
    <name evidence="4" type="ORF">QQF64_026200</name>
</gene>
<keyword evidence="1" id="KW-0511">Multifunctional enzyme</keyword>
<name>A0ABR3NR60_9TELE</name>
<comment type="caution">
    <text evidence="4">The sequence shown here is derived from an EMBL/GenBank/DDBJ whole genome shotgun (WGS) entry which is preliminary data.</text>
</comment>
<accession>A0ABR3NR60</accession>
<evidence type="ECO:0000313" key="5">
    <source>
        <dbReference type="Proteomes" id="UP001558613"/>
    </source>
</evidence>
<protein>
    <recommendedName>
        <fullName evidence="2">Reverse transcriptase/retrotransposon-derived protein RNase H-like domain-containing protein</fullName>
    </recommendedName>
</protein>
<sequence>MIIYICRYLPHSATVLQPLNELLRADTVWRWDKSQEEAFTKLKEMLVATPVLKYYGMNKPTVVTADASSYGTGDALLQEHDGKMLPVAFCSCSLTAAEKRYAQTENSVWLQFGHVKSCYDISVV</sequence>
<dbReference type="InterPro" id="IPR043128">
    <property type="entry name" value="Rev_trsase/Diguanyl_cyclase"/>
</dbReference>
<dbReference type="PANTHER" id="PTHR37984">
    <property type="entry name" value="PROTEIN CBG26694"/>
    <property type="match status" value="1"/>
</dbReference>
<proteinExistence type="predicted"/>
<dbReference type="InterPro" id="IPR043502">
    <property type="entry name" value="DNA/RNA_pol_sf"/>
</dbReference>
<evidence type="ECO:0000259" key="2">
    <source>
        <dbReference type="Pfam" id="PF17919"/>
    </source>
</evidence>
<dbReference type="PANTHER" id="PTHR37984:SF5">
    <property type="entry name" value="PROTEIN NYNRIN-LIKE"/>
    <property type="match status" value="1"/>
</dbReference>
<reference evidence="4 5" key="1">
    <citation type="submission" date="2023-09" db="EMBL/GenBank/DDBJ databases">
        <authorList>
            <person name="Wang M."/>
        </authorList>
    </citation>
    <scope>NUCLEOTIDE SEQUENCE [LARGE SCALE GENOMIC DNA]</scope>
    <source>
        <strain evidence="4">GT-2023</strain>
        <tissue evidence="4">Liver</tissue>
    </source>
</reference>
<evidence type="ECO:0000313" key="4">
    <source>
        <dbReference type="EMBL" id="KAL1279527.1"/>
    </source>
</evidence>
<evidence type="ECO:0000256" key="1">
    <source>
        <dbReference type="ARBA" id="ARBA00023268"/>
    </source>
</evidence>
<dbReference type="Proteomes" id="UP001558613">
    <property type="component" value="Unassembled WGS sequence"/>
</dbReference>
<dbReference type="Gene3D" id="3.30.70.270">
    <property type="match status" value="1"/>
</dbReference>
<organism evidence="4 5">
    <name type="scientific">Cirrhinus molitorella</name>
    <name type="common">mud carp</name>
    <dbReference type="NCBI Taxonomy" id="172907"/>
    <lineage>
        <taxon>Eukaryota</taxon>
        <taxon>Metazoa</taxon>
        <taxon>Chordata</taxon>
        <taxon>Craniata</taxon>
        <taxon>Vertebrata</taxon>
        <taxon>Euteleostomi</taxon>
        <taxon>Actinopterygii</taxon>
        <taxon>Neopterygii</taxon>
        <taxon>Teleostei</taxon>
        <taxon>Ostariophysi</taxon>
        <taxon>Cypriniformes</taxon>
        <taxon>Cyprinidae</taxon>
        <taxon>Labeoninae</taxon>
        <taxon>Labeonini</taxon>
        <taxon>Cirrhinus</taxon>
    </lineage>
</organism>
<dbReference type="InterPro" id="IPR041577">
    <property type="entry name" value="RT_RNaseH_2"/>
</dbReference>